<protein>
    <recommendedName>
        <fullName evidence="11">Ferredoxin III</fullName>
    </recommendedName>
</protein>
<evidence type="ECO:0000256" key="2">
    <source>
        <dbReference type="ARBA" id="ARBA00003532"/>
    </source>
</evidence>
<dbReference type="GO" id="GO:0051539">
    <property type="term" value="F:4 iron, 4 sulfur cluster binding"/>
    <property type="evidence" value="ECO:0007669"/>
    <property type="project" value="UniProtKB-KW"/>
</dbReference>
<keyword evidence="8" id="KW-0408">Iron</keyword>
<keyword evidence="4" id="KW-0004">4Fe-4S</keyword>
<keyword evidence="6" id="KW-0677">Repeat</keyword>
<evidence type="ECO:0000256" key="5">
    <source>
        <dbReference type="ARBA" id="ARBA00022723"/>
    </source>
</evidence>
<keyword evidence="5" id="KW-0479">Metal-binding</keyword>
<evidence type="ECO:0000256" key="4">
    <source>
        <dbReference type="ARBA" id="ARBA00022485"/>
    </source>
</evidence>
<dbReference type="SUPFAM" id="SSF54862">
    <property type="entry name" value="4Fe-4S ferredoxins"/>
    <property type="match status" value="1"/>
</dbReference>
<dbReference type="PROSITE" id="PS51379">
    <property type="entry name" value="4FE4S_FER_2"/>
    <property type="match status" value="2"/>
</dbReference>
<proteinExistence type="predicted"/>
<dbReference type="EMBL" id="BMHC01000032">
    <property type="protein sequence ID" value="GGI33657.1"/>
    <property type="molecule type" value="Genomic_DNA"/>
</dbReference>
<dbReference type="InterPro" id="IPR014283">
    <property type="entry name" value="FdIII_4_nif"/>
</dbReference>
<evidence type="ECO:0000256" key="11">
    <source>
        <dbReference type="ARBA" id="ARBA00030616"/>
    </source>
</evidence>
<evidence type="ECO:0000313" key="13">
    <source>
        <dbReference type="EMBL" id="GGI33657.1"/>
    </source>
</evidence>
<name>A0AA88BCJ1_9BRAD</name>
<keyword evidence="10" id="KW-0535">Nitrogen fixation</keyword>
<evidence type="ECO:0000259" key="12">
    <source>
        <dbReference type="PROSITE" id="PS51379"/>
    </source>
</evidence>
<evidence type="ECO:0000256" key="1">
    <source>
        <dbReference type="ARBA" id="ARBA00001966"/>
    </source>
</evidence>
<evidence type="ECO:0000256" key="10">
    <source>
        <dbReference type="ARBA" id="ARBA00023231"/>
    </source>
</evidence>
<comment type="function">
    <text evidence="2">Ferredoxins are iron-sulfur proteins that transfer electrons in a wide variety of metabolic reactions.</text>
</comment>
<dbReference type="InterPro" id="IPR017896">
    <property type="entry name" value="4Fe4S_Fe-S-bd"/>
</dbReference>
<organism evidence="13 14">
    <name type="scientific">Bradyrhizobium guangdongense</name>
    <dbReference type="NCBI Taxonomy" id="1325090"/>
    <lineage>
        <taxon>Bacteria</taxon>
        <taxon>Pseudomonadati</taxon>
        <taxon>Pseudomonadota</taxon>
        <taxon>Alphaproteobacteria</taxon>
        <taxon>Hyphomicrobiales</taxon>
        <taxon>Nitrobacteraceae</taxon>
        <taxon>Bradyrhizobium</taxon>
    </lineage>
</organism>
<reference evidence="13" key="2">
    <citation type="submission" date="2022-12" db="EMBL/GenBank/DDBJ databases">
        <authorList>
            <person name="Sun Q."/>
            <person name="Zhou Y."/>
        </authorList>
    </citation>
    <scope>NUCLEOTIDE SEQUENCE</scope>
    <source>
        <strain evidence="13">CGMCC 1.15034</strain>
    </source>
</reference>
<dbReference type="InterPro" id="IPR017900">
    <property type="entry name" value="4Fe4S_Fe_S_CS"/>
</dbReference>
<keyword evidence="9" id="KW-0411">Iron-sulfur</keyword>
<evidence type="ECO:0000313" key="14">
    <source>
        <dbReference type="Proteomes" id="UP000625079"/>
    </source>
</evidence>
<feature type="domain" description="4Fe-4S ferredoxin-type" evidence="12">
    <location>
        <begin position="19"/>
        <end position="48"/>
    </location>
</feature>
<reference evidence="13" key="1">
    <citation type="journal article" date="2014" name="Int. J. Syst. Evol. Microbiol.">
        <title>Complete genome sequence of Corynebacterium casei LMG S-19264T (=DSM 44701T), isolated from a smear-ripened cheese.</title>
        <authorList>
            <consortium name="US DOE Joint Genome Institute (JGI-PGF)"/>
            <person name="Walter F."/>
            <person name="Albersmeier A."/>
            <person name="Kalinowski J."/>
            <person name="Ruckert C."/>
        </authorList>
    </citation>
    <scope>NUCLEOTIDE SEQUENCE</scope>
    <source>
        <strain evidence="13">CGMCC 1.15034</strain>
    </source>
</reference>
<comment type="caution">
    <text evidence="13">The sequence shown here is derived from an EMBL/GenBank/DDBJ whole genome shotgun (WGS) entry which is preliminary data.</text>
</comment>
<evidence type="ECO:0000256" key="8">
    <source>
        <dbReference type="ARBA" id="ARBA00023004"/>
    </source>
</evidence>
<dbReference type="NCBIfam" id="TIGR02936">
    <property type="entry name" value="fdxN_nitrog"/>
    <property type="match status" value="1"/>
</dbReference>
<keyword evidence="7" id="KW-0249">Electron transport</keyword>
<dbReference type="PANTHER" id="PTHR43687:SF1">
    <property type="entry name" value="FERREDOXIN III"/>
    <property type="match status" value="1"/>
</dbReference>
<feature type="domain" description="4Fe-4S ferredoxin-type" evidence="12">
    <location>
        <begin position="67"/>
        <end position="97"/>
    </location>
</feature>
<comment type="cofactor">
    <cofactor evidence="1">
        <name>[4Fe-4S] cluster</name>
        <dbReference type="ChEBI" id="CHEBI:49883"/>
    </cofactor>
</comment>
<evidence type="ECO:0000256" key="6">
    <source>
        <dbReference type="ARBA" id="ARBA00022737"/>
    </source>
</evidence>
<accession>A0AA88BCJ1</accession>
<dbReference type="PANTHER" id="PTHR43687">
    <property type="entry name" value="ADENYLYLSULFATE REDUCTASE, BETA SUBUNIT"/>
    <property type="match status" value="1"/>
</dbReference>
<sequence length="114" mass="12467">MIAIMSYVTRDGRAWIPDYLVSIDTQKCIGCGRCYKVCGRQVMTLKGINEDGEVIGLDDDDGDLERKAMVMQDAGACIGCGACSRICPANCQTHTRPLELGPEWTNPQVDPPPF</sequence>
<dbReference type="Pfam" id="PF13484">
    <property type="entry name" value="Fer4_16"/>
    <property type="match status" value="1"/>
</dbReference>
<dbReference type="Gene3D" id="3.30.70.3270">
    <property type="match status" value="1"/>
</dbReference>
<dbReference type="PROSITE" id="PS00198">
    <property type="entry name" value="4FE4S_FER_1"/>
    <property type="match status" value="1"/>
</dbReference>
<keyword evidence="3" id="KW-0813">Transport</keyword>
<gene>
    <name evidence="13" type="primary">fer3</name>
    <name evidence="13" type="ORF">GCM10010987_75480</name>
</gene>
<evidence type="ECO:0000256" key="3">
    <source>
        <dbReference type="ARBA" id="ARBA00022448"/>
    </source>
</evidence>
<evidence type="ECO:0000256" key="9">
    <source>
        <dbReference type="ARBA" id="ARBA00023014"/>
    </source>
</evidence>
<dbReference type="AlphaFoldDB" id="A0AA88BCJ1"/>
<dbReference type="InterPro" id="IPR050572">
    <property type="entry name" value="Fe-S_Ferredoxin"/>
</dbReference>
<evidence type="ECO:0000256" key="7">
    <source>
        <dbReference type="ARBA" id="ARBA00022982"/>
    </source>
</evidence>
<dbReference type="Proteomes" id="UP000625079">
    <property type="component" value="Unassembled WGS sequence"/>
</dbReference>
<dbReference type="GO" id="GO:0046872">
    <property type="term" value="F:metal ion binding"/>
    <property type="evidence" value="ECO:0007669"/>
    <property type="project" value="UniProtKB-KW"/>
</dbReference>